<dbReference type="Pfam" id="PF02534">
    <property type="entry name" value="T4SS-DNA_transf"/>
    <property type="match status" value="1"/>
</dbReference>
<dbReference type="EMBL" id="SCFR01000006">
    <property type="protein sequence ID" value="TFF66883.1"/>
    <property type="molecule type" value="Genomic_DNA"/>
</dbReference>
<dbReference type="GeneID" id="97031065"/>
<dbReference type="Proteomes" id="UP000297454">
    <property type="component" value="Unassembled WGS sequence"/>
</dbReference>
<dbReference type="InterPro" id="IPR027417">
    <property type="entry name" value="P-loop_NTPase"/>
</dbReference>
<feature type="transmembrane region" description="Helical" evidence="7">
    <location>
        <begin position="26"/>
        <end position="46"/>
    </location>
</feature>
<gene>
    <name evidence="8" type="ORF">EQF91_02870</name>
</gene>
<dbReference type="GO" id="GO:0005886">
    <property type="term" value="C:plasma membrane"/>
    <property type="evidence" value="ECO:0007669"/>
    <property type="project" value="UniProtKB-SubCell"/>
</dbReference>
<evidence type="ECO:0000256" key="7">
    <source>
        <dbReference type="SAM" id="Phobius"/>
    </source>
</evidence>
<evidence type="ECO:0000313" key="8">
    <source>
        <dbReference type="EMBL" id="TFF66883.1"/>
    </source>
</evidence>
<evidence type="ECO:0000256" key="6">
    <source>
        <dbReference type="ARBA" id="ARBA00023136"/>
    </source>
</evidence>
<keyword evidence="6 7" id="KW-0472">Membrane</keyword>
<evidence type="ECO:0000256" key="4">
    <source>
        <dbReference type="ARBA" id="ARBA00022692"/>
    </source>
</evidence>
<dbReference type="AlphaFoldDB" id="A0A4R9C237"/>
<dbReference type="PANTHER" id="PTHR37937">
    <property type="entry name" value="CONJUGATIVE TRANSFER: DNA TRANSPORT"/>
    <property type="match status" value="1"/>
</dbReference>
<keyword evidence="5 7" id="KW-1133">Transmembrane helix</keyword>
<dbReference type="OrthoDB" id="9766496at2"/>
<organism evidence="8 9">
    <name type="scientific">Helcococcus ovis</name>
    <dbReference type="NCBI Taxonomy" id="72026"/>
    <lineage>
        <taxon>Bacteria</taxon>
        <taxon>Bacillati</taxon>
        <taxon>Bacillota</taxon>
        <taxon>Tissierellia</taxon>
        <taxon>Tissierellales</taxon>
        <taxon>Peptoniphilaceae</taxon>
        <taxon>Helcococcus</taxon>
    </lineage>
</organism>
<evidence type="ECO:0000256" key="3">
    <source>
        <dbReference type="ARBA" id="ARBA00022475"/>
    </source>
</evidence>
<evidence type="ECO:0000256" key="5">
    <source>
        <dbReference type="ARBA" id="ARBA00022989"/>
    </source>
</evidence>
<sequence length="593" mass="67801">MIDKILKDIKGLFKVQDKAKFVKQNIPYLVFFYVGNIFSHHVRAYIGGDIIDKIFQGILELNTMSFIPSIHVADILIGVGVAALIKFIVYTKGKNAKKFRQGKEYGSARWGTKKDIEPYMDEKFQNNILLTQTERLTMNGRPDNPKYARNKNVLVIGGSGSGKTRFYVKPNLMQMHSSYCVTDPKGTIVLECGKMLEDNGYEIKILNTINFKKSMKYNPFAYIRSEKDILKLVQTIIANTKGEGEKAGEDFWVKAEKLYYTALIGYIFYEAPREEKNFATLLDMIDASEVREDDETYMNPIDRLFEALEKKEPTHFAVKQYKKYKLAAGKTAKSILISCGARLAPFDIQELRDLMKEDELELDTLGDRKTALFVIISDTDDTFNFVVSIMYSQLFNLLCDKADDEYGGRLPVHVRCLLDEFANIGLIPKFEKLIATIRSREISASIILQAQSQLKAIYKDNADTIVGNCDSTLFLGGKEKTTLKELSETLGKETIDLYNTSETRSNQKSFGLNYQKTGKELMSQDEITVMDGGKCIFQLRGVRPFLSDKFDITKHRNYKLLEDYDKKNLFDIESYMKRKGKAKLNRETVITRV</sequence>
<name>A0A4R9C237_9FIRM</name>
<accession>A0A4R9C237</accession>
<comment type="similarity">
    <text evidence="2">Belongs to the VirD4/TraG family.</text>
</comment>
<keyword evidence="3" id="KW-1003">Cell membrane</keyword>
<keyword evidence="9" id="KW-1185">Reference proteome</keyword>
<evidence type="ECO:0000256" key="1">
    <source>
        <dbReference type="ARBA" id="ARBA00004651"/>
    </source>
</evidence>
<dbReference type="InterPro" id="IPR003688">
    <property type="entry name" value="TraG/VirD4"/>
</dbReference>
<keyword evidence="4 7" id="KW-0812">Transmembrane</keyword>
<dbReference type="InterPro" id="IPR051539">
    <property type="entry name" value="T4SS-coupling_protein"/>
</dbReference>
<dbReference type="RefSeq" id="WP_134711661.1">
    <property type="nucleotide sequence ID" value="NZ_CP119081.1"/>
</dbReference>
<comment type="subcellular location">
    <subcellularLocation>
        <location evidence="1">Cell membrane</location>
        <topology evidence="1">Multi-pass membrane protein</topology>
    </subcellularLocation>
</comment>
<dbReference type="PANTHER" id="PTHR37937:SF1">
    <property type="entry name" value="CONJUGATIVE TRANSFER: DNA TRANSPORT"/>
    <property type="match status" value="1"/>
</dbReference>
<dbReference type="NCBIfam" id="NF045973">
    <property type="entry name" value="conju_CD1115"/>
    <property type="match status" value="1"/>
</dbReference>
<dbReference type="Gene3D" id="3.40.50.300">
    <property type="entry name" value="P-loop containing nucleotide triphosphate hydrolases"/>
    <property type="match status" value="1"/>
</dbReference>
<dbReference type="SUPFAM" id="SSF52540">
    <property type="entry name" value="P-loop containing nucleoside triphosphate hydrolases"/>
    <property type="match status" value="1"/>
</dbReference>
<reference evidence="8 9" key="1">
    <citation type="submission" date="2019-01" db="EMBL/GenBank/DDBJ databases">
        <title>Draft Genome Sequences of Helcococcus ovis Strains Isolated from the Uterus and Vagina of Dairy Cows with Metritis.</title>
        <authorList>
            <person name="Cunha F."/>
            <person name="Jeon S.J."/>
            <person name="Kutzer P."/>
            <person name="Galvao K.N."/>
        </authorList>
    </citation>
    <scope>NUCLEOTIDE SEQUENCE [LARGE SCALE GENOMIC DNA]</scope>
    <source>
        <strain evidence="8 9">KG-37</strain>
    </source>
</reference>
<evidence type="ECO:0000256" key="2">
    <source>
        <dbReference type="ARBA" id="ARBA00008806"/>
    </source>
</evidence>
<protein>
    <submittedName>
        <fullName evidence="8">Type IV secretory system conjugative DNA transfer family protein</fullName>
    </submittedName>
</protein>
<comment type="caution">
    <text evidence="8">The sequence shown here is derived from an EMBL/GenBank/DDBJ whole genome shotgun (WGS) entry which is preliminary data.</text>
</comment>
<evidence type="ECO:0000313" key="9">
    <source>
        <dbReference type="Proteomes" id="UP000297454"/>
    </source>
</evidence>
<feature type="transmembrane region" description="Helical" evidence="7">
    <location>
        <begin position="66"/>
        <end position="90"/>
    </location>
</feature>
<dbReference type="CDD" id="cd01127">
    <property type="entry name" value="TrwB_TraG_TraD_VirD4"/>
    <property type="match status" value="1"/>
</dbReference>
<proteinExistence type="inferred from homology"/>